<reference evidence="1 2" key="1">
    <citation type="submission" date="2019-03" db="EMBL/GenBank/DDBJ databases">
        <title>Metabolic potential of uncultured bacteria and archaea associated with petroleum seepage in deep-sea sediments.</title>
        <authorList>
            <person name="Dong X."/>
            <person name="Hubert C."/>
        </authorList>
    </citation>
    <scope>NUCLEOTIDE SEQUENCE [LARGE SCALE GENOMIC DNA]</scope>
    <source>
        <strain evidence="1">E29_bin28</strain>
    </source>
</reference>
<gene>
    <name evidence="1" type="ORF">E3J33_03950</name>
</gene>
<dbReference type="EMBL" id="SOIJ01000222">
    <property type="protein sequence ID" value="TET92342.1"/>
    <property type="molecule type" value="Genomic_DNA"/>
</dbReference>
<protein>
    <submittedName>
        <fullName evidence="1">Uncharacterized protein</fullName>
    </submittedName>
</protein>
<accession>A0A523YLU0</accession>
<dbReference type="Proteomes" id="UP000316925">
    <property type="component" value="Unassembled WGS sequence"/>
</dbReference>
<evidence type="ECO:0000313" key="1">
    <source>
        <dbReference type="EMBL" id="TET92342.1"/>
    </source>
</evidence>
<dbReference type="AlphaFoldDB" id="A0A523YLU0"/>
<comment type="caution">
    <text evidence="1">The sequence shown here is derived from an EMBL/GenBank/DDBJ whole genome shotgun (WGS) entry which is preliminary data.</text>
</comment>
<name>A0A523YLU0_UNCAE</name>
<proteinExistence type="predicted"/>
<organism evidence="1 2">
    <name type="scientific">Aerophobetes bacterium</name>
    <dbReference type="NCBI Taxonomy" id="2030807"/>
    <lineage>
        <taxon>Bacteria</taxon>
        <taxon>Candidatus Aerophobota</taxon>
    </lineage>
</organism>
<evidence type="ECO:0000313" key="2">
    <source>
        <dbReference type="Proteomes" id="UP000316925"/>
    </source>
</evidence>
<sequence length="123" mass="13694">MPGHKRKLIEARLGESLESFLTKRIAAGQELTSIARELGLDRATIRYYIKKHNIPHGAGKPRQPLSPYAKDTKAPKLRLKGEHVDVCLCPLCGKDCEQKERIHKVGRCVLFCADFSGKVTGKA</sequence>